<name>A0A3S0XN02_9MICO</name>
<protein>
    <submittedName>
        <fullName evidence="2">Alpha/beta hydrolase</fullName>
    </submittedName>
</protein>
<dbReference type="GO" id="GO:0016787">
    <property type="term" value="F:hydrolase activity"/>
    <property type="evidence" value="ECO:0007669"/>
    <property type="project" value="UniProtKB-KW"/>
</dbReference>
<accession>A0A3S0XN02</accession>
<keyword evidence="2" id="KW-0378">Hydrolase</keyword>
<evidence type="ECO:0000313" key="2">
    <source>
        <dbReference type="EMBL" id="RUR00989.1"/>
    </source>
</evidence>
<gene>
    <name evidence="2" type="ORF">ELQ94_05495</name>
</gene>
<dbReference type="InterPro" id="IPR050266">
    <property type="entry name" value="AB_hydrolase_sf"/>
</dbReference>
<reference evidence="2 3" key="1">
    <citation type="submission" date="2018-12" db="EMBL/GenBank/DDBJ databases">
        <authorList>
            <person name="Li F."/>
        </authorList>
    </citation>
    <scope>NUCLEOTIDE SEQUENCE [LARGE SCALE GENOMIC DNA]</scope>
    <source>
        <strain evidence="2 3">EGI 6500705</strain>
    </source>
</reference>
<organism evidence="2 3">
    <name type="scientific">Labedella endophytica</name>
    <dbReference type="NCBI Taxonomy" id="1523160"/>
    <lineage>
        <taxon>Bacteria</taxon>
        <taxon>Bacillati</taxon>
        <taxon>Actinomycetota</taxon>
        <taxon>Actinomycetes</taxon>
        <taxon>Micrococcales</taxon>
        <taxon>Microbacteriaceae</taxon>
        <taxon>Labedella</taxon>
    </lineage>
</organism>
<dbReference type="PANTHER" id="PTHR43798">
    <property type="entry name" value="MONOACYLGLYCEROL LIPASE"/>
    <property type="match status" value="1"/>
</dbReference>
<dbReference type="AlphaFoldDB" id="A0A3S0XN02"/>
<evidence type="ECO:0000259" key="1">
    <source>
        <dbReference type="Pfam" id="PF12697"/>
    </source>
</evidence>
<dbReference type="OrthoDB" id="8444301at2"/>
<dbReference type="SUPFAM" id="SSF53474">
    <property type="entry name" value="alpha/beta-Hydrolases"/>
    <property type="match status" value="1"/>
</dbReference>
<dbReference type="InterPro" id="IPR029058">
    <property type="entry name" value="AB_hydrolase_fold"/>
</dbReference>
<feature type="domain" description="AB hydrolase-1" evidence="1">
    <location>
        <begin position="17"/>
        <end position="237"/>
    </location>
</feature>
<dbReference type="Gene3D" id="3.40.50.1820">
    <property type="entry name" value="alpha/beta hydrolase"/>
    <property type="match status" value="1"/>
</dbReference>
<dbReference type="Proteomes" id="UP000274909">
    <property type="component" value="Unassembled WGS sequence"/>
</dbReference>
<dbReference type="PANTHER" id="PTHR43798:SF33">
    <property type="entry name" value="HYDROLASE, PUTATIVE (AFU_ORTHOLOGUE AFUA_2G14860)-RELATED"/>
    <property type="match status" value="1"/>
</dbReference>
<evidence type="ECO:0000313" key="3">
    <source>
        <dbReference type="Proteomes" id="UP000274909"/>
    </source>
</evidence>
<comment type="caution">
    <text evidence="2">The sequence shown here is derived from an EMBL/GenBank/DDBJ whole genome shotgun (WGS) entry which is preliminary data.</text>
</comment>
<dbReference type="InterPro" id="IPR000073">
    <property type="entry name" value="AB_hydrolase_1"/>
</dbReference>
<proteinExistence type="predicted"/>
<sequence length="243" mass="26226">MRLHSTTAGDGARHIGLVHGLGADGTTWDPLVERLLTTGRYRITTIDLRGHGRSDRASSYALDDLANDLAETLPPQLHGVIGHSLGGAVLARAVEHLAPERAIYLDPGFRLTIPTTGIAGRLFWLVPIVTLGAAQLLQARKTAASRARYPADVQTAMKAAQARFDTRMAIEVFRDVAFHPVPVAPPVVPSTIVLSDDSPAVLPDVYASKLEAAGWEVRRIPGVHHDMHLEDPGRTAEMILDLL</sequence>
<dbReference type="Pfam" id="PF12697">
    <property type="entry name" value="Abhydrolase_6"/>
    <property type="match status" value="1"/>
</dbReference>
<dbReference type="GO" id="GO:0016020">
    <property type="term" value="C:membrane"/>
    <property type="evidence" value="ECO:0007669"/>
    <property type="project" value="TreeGrafter"/>
</dbReference>
<dbReference type="EMBL" id="RZGZ01000002">
    <property type="protein sequence ID" value="RUR00989.1"/>
    <property type="molecule type" value="Genomic_DNA"/>
</dbReference>
<dbReference type="RefSeq" id="WP_127048010.1">
    <property type="nucleotide sequence ID" value="NZ_RZGZ01000002.1"/>
</dbReference>
<keyword evidence="3" id="KW-1185">Reference proteome</keyword>